<evidence type="ECO:0000313" key="1">
    <source>
        <dbReference type="EMBL" id="KAG1787369.1"/>
    </source>
</evidence>
<dbReference type="Proteomes" id="UP000719766">
    <property type="component" value="Unassembled WGS sequence"/>
</dbReference>
<reference evidence="1" key="1">
    <citation type="journal article" date="2020" name="New Phytol.">
        <title>Comparative genomics reveals dynamic genome evolution in host specialist ectomycorrhizal fungi.</title>
        <authorList>
            <person name="Lofgren L.A."/>
            <person name="Nguyen N.H."/>
            <person name="Vilgalys R."/>
            <person name="Ruytinx J."/>
            <person name="Liao H.L."/>
            <person name="Branco S."/>
            <person name="Kuo A."/>
            <person name="LaButti K."/>
            <person name="Lipzen A."/>
            <person name="Andreopoulos W."/>
            <person name="Pangilinan J."/>
            <person name="Riley R."/>
            <person name="Hundley H."/>
            <person name="Na H."/>
            <person name="Barry K."/>
            <person name="Grigoriev I.V."/>
            <person name="Stajich J.E."/>
            <person name="Kennedy P.G."/>
        </authorList>
    </citation>
    <scope>NUCLEOTIDE SEQUENCE</scope>
    <source>
        <strain evidence="1">S12</strain>
    </source>
</reference>
<dbReference type="EMBL" id="JABBWE010000080">
    <property type="protein sequence ID" value="KAG1787369.1"/>
    <property type="molecule type" value="Genomic_DNA"/>
</dbReference>
<sequence length="71" mass="8143">MRRPTIWVSFACCGCRRFADTACQYFNGCVTTGSSTYLRPVQISRLFDVYWYTKSARCIVRSSTPMQITIA</sequence>
<gene>
    <name evidence="1" type="ORF">HD556DRAFT_1409806</name>
</gene>
<dbReference type="AlphaFoldDB" id="A0A9P7AFQ1"/>
<organism evidence="1 2">
    <name type="scientific">Suillus plorans</name>
    <dbReference type="NCBI Taxonomy" id="116603"/>
    <lineage>
        <taxon>Eukaryota</taxon>
        <taxon>Fungi</taxon>
        <taxon>Dikarya</taxon>
        <taxon>Basidiomycota</taxon>
        <taxon>Agaricomycotina</taxon>
        <taxon>Agaricomycetes</taxon>
        <taxon>Agaricomycetidae</taxon>
        <taxon>Boletales</taxon>
        <taxon>Suillineae</taxon>
        <taxon>Suillaceae</taxon>
        <taxon>Suillus</taxon>
    </lineage>
</organism>
<keyword evidence="2" id="KW-1185">Reference proteome</keyword>
<protein>
    <submittedName>
        <fullName evidence="1">Uncharacterized protein</fullName>
    </submittedName>
</protein>
<proteinExistence type="predicted"/>
<name>A0A9P7AFQ1_9AGAM</name>
<accession>A0A9P7AFQ1</accession>
<dbReference type="RefSeq" id="XP_041154724.1">
    <property type="nucleotide sequence ID" value="XM_041304129.1"/>
</dbReference>
<evidence type="ECO:0000313" key="2">
    <source>
        <dbReference type="Proteomes" id="UP000719766"/>
    </source>
</evidence>
<dbReference type="GeneID" id="64597893"/>
<comment type="caution">
    <text evidence="1">The sequence shown here is derived from an EMBL/GenBank/DDBJ whole genome shotgun (WGS) entry which is preliminary data.</text>
</comment>